<accession>A0AAN4ZMA2</accession>
<evidence type="ECO:0000313" key="3">
    <source>
        <dbReference type="Proteomes" id="UP001328107"/>
    </source>
</evidence>
<feature type="region of interest" description="Disordered" evidence="1">
    <location>
        <begin position="48"/>
        <end position="86"/>
    </location>
</feature>
<name>A0AAN4ZMA2_9BILA</name>
<gene>
    <name evidence="2" type="ORF">PMAYCL1PPCAC_09810</name>
</gene>
<proteinExistence type="predicted"/>
<feature type="region of interest" description="Disordered" evidence="1">
    <location>
        <begin position="1"/>
        <end position="31"/>
    </location>
</feature>
<dbReference type="Proteomes" id="UP001328107">
    <property type="component" value="Unassembled WGS sequence"/>
</dbReference>
<dbReference type="AlphaFoldDB" id="A0AAN4ZMA2"/>
<sequence length="86" mass="9738">EYAELEKDENNPEEVFSHPSKRVHASRFQGRSMPMPLFLSDGGVFAEQTEDSDVGDGDVHQAKKRSMPLSKDQLEDTLSNEKTKTR</sequence>
<dbReference type="EMBL" id="BTRK01000002">
    <property type="protein sequence ID" value="GMR39615.1"/>
    <property type="molecule type" value="Genomic_DNA"/>
</dbReference>
<evidence type="ECO:0000256" key="1">
    <source>
        <dbReference type="SAM" id="MobiDB-lite"/>
    </source>
</evidence>
<feature type="non-terminal residue" evidence="2">
    <location>
        <position position="86"/>
    </location>
</feature>
<protein>
    <submittedName>
        <fullName evidence="2">Uncharacterized protein</fullName>
    </submittedName>
</protein>
<feature type="non-terminal residue" evidence="2">
    <location>
        <position position="1"/>
    </location>
</feature>
<keyword evidence="3" id="KW-1185">Reference proteome</keyword>
<reference evidence="3" key="1">
    <citation type="submission" date="2022-10" db="EMBL/GenBank/DDBJ databases">
        <title>Genome assembly of Pristionchus species.</title>
        <authorList>
            <person name="Yoshida K."/>
            <person name="Sommer R.J."/>
        </authorList>
    </citation>
    <scope>NUCLEOTIDE SEQUENCE [LARGE SCALE GENOMIC DNA]</scope>
    <source>
        <strain evidence="3">RS5460</strain>
    </source>
</reference>
<feature type="compositionally biased region" description="Basic and acidic residues" evidence="1">
    <location>
        <begin position="1"/>
        <end position="10"/>
    </location>
</feature>
<comment type="caution">
    <text evidence="2">The sequence shown here is derived from an EMBL/GenBank/DDBJ whole genome shotgun (WGS) entry which is preliminary data.</text>
</comment>
<organism evidence="2 3">
    <name type="scientific">Pristionchus mayeri</name>
    <dbReference type="NCBI Taxonomy" id="1317129"/>
    <lineage>
        <taxon>Eukaryota</taxon>
        <taxon>Metazoa</taxon>
        <taxon>Ecdysozoa</taxon>
        <taxon>Nematoda</taxon>
        <taxon>Chromadorea</taxon>
        <taxon>Rhabditida</taxon>
        <taxon>Rhabditina</taxon>
        <taxon>Diplogasteromorpha</taxon>
        <taxon>Diplogasteroidea</taxon>
        <taxon>Neodiplogasteridae</taxon>
        <taxon>Pristionchus</taxon>
    </lineage>
</organism>
<evidence type="ECO:0000313" key="2">
    <source>
        <dbReference type="EMBL" id="GMR39615.1"/>
    </source>
</evidence>